<proteinExistence type="predicted"/>
<dbReference type="Pfam" id="PF13328">
    <property type="entry name" value="HD_4"/>
    <property type="match status" value="1"/>
</dbReference>
<dbReference type="SUPFAM" id="SSF109604">
    <property type="entry name" value="HD-domain/PDEase-like"/>
    <property type="match status" value="1"/>
</dbReference>
<dbReference type="RefSeq" id="WP_214185748.1">
    <property type="nucleotide sequence ID" value="NZ_BSDS01000001.1"/>
</dbReference>
<name>A0A9W6LCT6_9BACT</name>
<sequence>MESFLETACRNSLGGGIRQAAEDAQKGDGELIRFIENFVMEPNRLSAMAGFTMAECETIHAAARVAEDLHHGQLRKGTDIPYIMHPFGAAALLLREECTPDMVVAGLLHDTIEDTDYTIEELAKDFGPNVAAIVEGCSEPFKDRPWRERKEHTISYLSAAPRQIRFVSCADKLHNITAISRDYEMLGDGLWRRFKAGREDQSWYYWGLVESFRHELFVKTRLFRDFECMVNKVFDAQY</sequence>
<dbReference type="PANTHER" id="PTHR46246:SF1">
    <property type="entry name" value="GUANOSINE-3',5'-BIS(DIPHOSPHATE) 3'-PYROPHOSPHOHYDROLASE MESH1"/>
    <property type="match status" value="1"/>
</dbReference>
<evidence type="ECO:0000313" key="2">
    <source>
        <dbReference type="EMBL" id="GLI37756.1"/>
    </source>
</evidence>
<reference evidence="2" key="1">
    <citation type="submission" date="2022-12" db="EMBL/GenBank/DDBJ databases">
        <title>Reference genome sequencing for broad-spectrum identification of bacterial and archaeal isolates by mass spectrometry.</title>
        <authorList>
            <person name="Sekiguchi Y."/>
            <person name="Tourlousse D.M."/>
        </authorList>
    </citation>
    <scope>NUCLEOTIDE SEQUENCE</scope>
    <source>
        <strain evidence="2">H2</strain>
    </source>
</reference>
<dbReference type="GO" id="GO:0008893">
    <property type="term" value="F:guanosine-3',5'-bis(diphosphate) 3'-diphosphatase activity"/>
    <property type="evidence" value="ECO:0007669"/>
    <property type="project" value="TreeGrafter"/>
</dbReference>
<dbReference type="Proteomes" id="UP001144352">
    <property type="component" value="Unassembled WGS sequence"/>
</dbReference>
<gene>
    <name evidence="2" type="ORF">GHYDROH2_12570</name>
</gene>
<dbReference type="AlphaFoldDB" id="A0A9W6LCT6"/>
<dbReference type="SMART" id="SM00471">
    <property type="entry name" value="HDc"/>
    <property type="match status" value="1"/>
</dbReference>
<comment type="caution">
    <text evidence="2">The sequence shown here is derived from an EMBL/GenBank/DDBJ whole genome shotgun (WGS) entry which is preliminary data.</text>
</comment>
<protein>
    <recommendedName>
        <fullName evidence="1">HD/PDEase domain-containing protein</fullName>
    </recommendedName>
</protein>
<evidence type="ECO:0000259" key="1">
    <source>
        <dbReference type="SMART" id="SM00471"/>
    </source>
</evidence>
<dbReference type="EMBL" id="BSDS01000001">
    <property type="protein sequence ID" value="GLI37756.1"/>
    <property type="molecule type" value="Genomic_DNA"/>
</dbReference>
<dbReference type="Gene3D" id="1.10.3210.10">
    <property type="entry name" value="Hypothetical protein af1432"/>
    <property type="match status" value="1"/>
</dbReference>
<accession>A0A9W6LCT6</accession>
<evidence type="ECO:0000313" key="3">
    <source>
        <dbReference type="Proteomes" id="UP001144352"/>
    </source>
</evidence>
<organism evidence="2 3">
    <name type="scientific">Geobacter hydrogenophilus</name>
    <dbReference type="NCBI Taxonomy" id="40983"/>
    <lineage>
        <taxon>Bacteria</taxon>
        <taxon>Pseudomonadati</taxon>
        <taxon>Thermodesulfobacteriota</taxon>
        <taxon>Desulfuromonadia</taxon>
        <taxon>Geobacterales</taxon>
        <taxon>Geobacteraceae</taxon>
        <taxon>Geobacter</taxon>
    </lineage>
</organism>
<keyword evidence="3" id="KW-1185">Reference proteome</keyword>
<dbReference type="PANTHER" id="PTHR46246">
    <property type="entry name" value="GUANOSINE-3',5'-BIS(DIPHOSPHATE) 3'-PYROPHOSPHOHYDROLASE MESH1"/>
    <property type="match status" value="1"/>
</dbReference>
<dbReference type="InterPro" id="IPR003607">
    <property type="entry name" value="HD/PDEase_dom"/>
</dbReference>
<feature type="domain" description="HD/PDEase" evidence="1">
    <location>
        <begin position="78"/>
        <end position="185"/>
    </location>
</feature>
<dbReference type="InterPro" id="IPR052194">
    <property type="entry name" value="MESH1"/>
</dbReference>